<protein>
    <recommendedName>
        <fullName evidence="6 7">Methionine aminopeptidase</fullName>
        <shortName evidence="6">MAP</shortName>
        <shortName evidence="6">MetAP</shortName>
        <ecNumber evidence="6 7">3.4.11.18</ecNumber>
    </recommendedName>
    <alternativeName>
        <fullName evidence="6">Peptidase M</fullName>
    </alternativeName>
</protein>
<reference evidence="9 10" key="1">
    <citation type="submission" date="2021-01" db="EMBL/GenBank/DDBJ databases">
        <title>Genomic Encyclopedia of Type Strains, Phase IV (KMG-IV): sequencing the most valuable type-strain genomes for metagenomic binning, comparative biology and taxonomic classification.</title>
        <authorList>
            <person name="Goeker M."/>
        </authorList>
    </citation>
    <scope>NUCLEOTIDE SEQUENCE [LARGE SCALE GENOMIC DNA]</scope>
    <source>
        <strain evidence="9 10">DSM 6130</strain>
    </source>
</reference>
<comment type="caution">
    <text evidence="9">The sequence shown here is derived from an EMBL/GenBank/DDBJ whole genome shotgun (WGS) entry which is preliminary data.</text>
</comment>
<feature type="binding site" evidence="6">
    <location>
        <position position="137"/>
    </location>
    <ligand>
        <name>substrate</name>
    </ligand>
</feature>
<comment type="similarity">
    <text evidence="6">Belongs to the peptidase M24A family. Methionine aminopeptidase type 1 subfamily.</text>
</comment>
<feature type="domain" description="Peptidase M24" evidence="8">
    <location>
        <begin position="71"/>
        <end position="299"/>
    </location>
</feature>
<keyword evidence="5 6" id="KW-0378">Hydrolase</keyword>
<dbReference type="GO" id="GO:0004239">
    <property type="term" value="F:initiator methionyl aminopeptidase activity"/>
    <property type="evidence" value="ECO:0007669"/>
    <property type="project" value="UniProtKB-EC"/>
</dbReference>
<keyword evidence="2 6" id="KW-0031">Aminopeptidase</keyword>
<evidence type="ECO:0000259" key="8">
    <source>
        <dbReference type="Pfam" id="PF00557"/>
    </source>
</evidence>
<feature type="binding site" evidence="6">
    <location>
        <position position="165"/>
    </location>
    <ligand>
        <name>a divalent metal cation</name>
        <dbReference type="ChEBI" id="CHEBI:60240"/>
        <label>2</label>
        <note>catalytic</note>
    </ligand>
</feature>
<dbReference type="PANTHER" id="PTHR43330">
    <property type="entry name" value="METHIONINE AMINOPEPTIDASE"/>
    <property type="match status" value="1"/>
</dbReference>
<feature type="binding site" evidence="6">
    <location>
        <position position="228"/>
    </location>
    <ligand>
        <name>a divalent metal cation</name>
        <dbReference type="ChEBI" id="CHEBI:60240"/>
        <label>2</label>
        <note>catalytic</note>
    </ligand>
</feature>
<dbReference type="Pfam" id="PF00557">
    <property type="entry name" value="Peptidase_M24"/>
    <property type="match status" value="1"/>
</dbReference>
<feature type="binding site" evidence="6">
    <location>
        <position position="292"/>
    </location>
    <ligand>
        <name>a divalent metal cation</name>
        <dbReference type="ChEBI" id="CHEBI:60240"/>
        <label>2</label>
        <note>catalytic</note>
    </ligand>
</feature>
<evidence type="ECO:0000256" key="3">
    <source>
        <dbReference type="ARBA" id="ARBA00022670"/>
    </source>
</evidence>
<dbReference type="PRINTS" id="PR00599">
    <property type="entry name" value="MAPEPTIDASE"/>
</dbReference>
<dbReference type="InterPro" id="IPR036005">
    <property type="entry name" value="Creatinase/aminopeptidase-like"/>
</dbReference>
<feature type="binding site" evidence="6">
    <location>
        <position position="261"/>
    </location>
    <ligand>
        <name>a divalent metal cation</name>
        <dbReference type="ChEBI" id="CHEBI:60240"/>
        <label>2</label>
        <note>catalytic</note>
    </ligand>
</feature>
<dbReference type="HAMAP" id="MF_01974">
    <property type="entry name" value="MetAP_1"/>
    <property type="match status" value="1"/>
</dbReference>
<dbReference type="InterPro" id="IPR001714">
    <property type="entry name" value="Pept_M24_MAP"/>
</dbReference>
<evidence type="ECO:0000313" key="9">
    <source>
        <dbReference type="EMBL" id="MBM7849967.1"/>
    </source>
</evidence>
<proteinExistence type="inferred from homology"/>
<evidence type="ECO:0000313" key="10">
    <source>
        <dbReference type="Proteomes" id="UP000758856"/>
    </source>
</evidence>
<dbReference type="EMBL" id="JAFBCY010000001">
    <property type="protein sequence ID" value="MBM7849967.1"/>
    <property type="molecule type" value="Genomic_DNA"/>
</dbReference>
<sequence>MTFLEAGLDHADGRAQSRLRPLQLGAATRRAYVAIFREPPIVTPEMTFVDAQTAPLRKNGAIKIHDAEAFEGMRRAGRLVAEALDLMNDHVAPGVTTEALDKLALEFVMDHGALPACLYYRGYTKTICTSINHVVCHGIPNDKPLREGDIVNIDVTVILDGWHGDSSRMYPVGQIPRRAERLIEITYESLMRGLAAIKPGATTGDIGAAIQDYAESERTSVVRDFCGHGIGRLFHDEPNILHYGRAGEGVSLKPGMFFTVEPMINLGRPHVKVLADGWTAVTRDRSLSAQFEHMIGVTDEGCEIFTLSPRGLHQPTFAASA</sequence>
<feature type="binding site" evidence="6">
    <location>
        <position position="235"/>
    </location>
    <ligand>
        <name>substrate</name>
    </ligand>
</feature>
<dbReference type="SUPFAM" id="SSF55920">
    <property type="entry name" value="Creatinase/aminopeptidase"/>
    <property type="match status" value="1"/>
</dbReference>
<evidence type="ECO:0000256" key="1">
    <source>
        <dbReference type="ARBA" id="ARBA00002521"/>
    </source>
</evidence>
<dbReference type="Proteomes" id="UP000758856">
    <property type="component" value="Unassembled WGS sequence"/>
</dbReference>
<feature type="binding site" evidence="6">
    <location>
        <position position="165"/>
    </location>
    <ligand>
        <name>a divalent metal cation</name>
        <dbReference type="ChEBI" id="CHEBI:60240"/>
        <label>1</label>
    </ligand>
</feature>
<keyword evidence="3 6" id="KW-0645">Protease</keyword>
<keyword evidence="4 6" id="KW-0479">Metal-binding</keyword>
<name>A0ABS2T559_9HYPH</name>
<dbReference type="EC" id="3.4.11.18" evidence="6 7"/>
<accession>A0ABS2T559</accession>
<gene>
    <name evidence="6" type="primary">map</name>
    <name evidence="9" type="ORF">JOD31_000179</name>
</gene>
<comment type="cofactor">
    <cofactor evidence="6">
        <name>Co(2+)</name>
        <dbReference type="ChEBI" id="CHEBI:48828"/>
    </cofactor>
    <cofactor evidence="6">
        <name>Zn(2+)</name>
        <dbReference type="ChEBI" id="CHEBI:29105"/>
    </cofactor>
    <cofactor evidence="6">
        <name>Mn(2+)</name>
        <dbReference type="ChEBI" id="CHEBI:29035"/>
    </cofactor>
    <cofactor evidence="6">
        <name>Fe(2+)</name>
        <dbReference type="ChEBI" id="CHEBI:29033"/>
    </cofactor>
    <text evidence="6">Binds 2 divalent metal cations per subunit. Has a high-affinity and a low affinity metal-binding site. The true nature of the physiological cofactor is under debate. The enzyme is active with cobalt, zinc, manganese or divalent iron ions. Most likely, methionine aminopeptidases function as mononuclear Fe(2+)-metalloproteases under physiological conditions, and the catalytically relevant metal-binding site has been assigned to the histidine-containing high-affinity site.</text>
</comment>
<evidence type="ECO:0000256" key="7">
    <source>
        <dbReference type="RuleBase" id="RU003653"/>
    </source>
</evidence>
<dbReference type="PROSITE" id="PS00680">
    <property type="entry name" value="MAP_1"/>
    <property type="match status" value="1"/>
</dbReference>
<keyword evidence="10" id="KW-1185">Reference proteome</keyword>
<comment type="catalytic activity">
    <reaction evidence="6 7">
        <text>Release of N-terminal amino acids, preferentially methionine, from peptides and arylamides.</text>
        <dbReference type="EC" id="3.4.11.18"/>
    </reaction>
</comment>
<organism evidence="9 10">
    <name type="scientific">Methylopila capsulata</name>
    <dbReference type="NCBI Taxonomy" id="61654"/>
    <lineage>
        <taxon>Bacteria</taxon>
        <taxon>Pseudomonadati</taxon>
        <taxon>Pseudomonadota</taxon>
        <taxon>Alphaproteobacteria</taxon>
        <taxon>Hyphomicrobiales</taxon>
        <taxon>Methylopilaceae</taxon>
        <taxon>Methylopila</taxon>
    </lineage>
</organism>
<dbReference type="CDD" id="cd01086">
    <property type="entry name" value="MetAP1"/>
    <property type="match status" value="1"/>
</dbReference>
<dbReference type="NCBIfam" id="TIGR00500">
    <property type="entry name" value="met_pdase_I"/>
    <property type="match status" value="1"/>
</dbReference>
<comment type="subunit">
    <text evidence="6">Monomer.</text>
</comment>
<feature type="binding site" evidence="6">
    <location>
        <position position="292"/>
    </location>
    <ligand>
        <name>a divalent metal cation</name>
        <dbReference type="ChEBI" id="CHEBI:60240"/>
        <label>1</label>
    </ligand>
</feature>
<evidence type="ECO:0000256" key="2">
    <source>
        <dbReference type="ARBA" id="ARBA00022438"/>
    </source>
</evidence>
<dbReference type="InterPro" id="IPR002467">
    <property type="entry name" value="Pept_M24A_MAP1"/>
</dbReference>
<evidence type="ECO:0000256" key="6">
    <source>
        <dbReference type="HAMAP-Rule" id="MF_01974"/>
    </source>
</evidence>
<dbReference type="Gene3D" id="3.90.230.10">
    <property type="entry name" value="Creatinase/methionine aminopeptidase superfamily"/>
    <property type="match status" value="1"/>
</dbReference>
<feature type="binding site" evidence="6">
    <location>
        <position position="154"/>
    </location>
    <ligand>
        <name>a divalent metal cation</name>
        <dbReference type="ChEBI" id="CHEBI:60240"/>
        <label>1</label>
    </ligand>
</feature>
<evidence type="ECO:0000256" key="5">
    <source>
        <dbReference type="ARBA" id="ARBA00022801"/>
    </source>
</evidence>
<dbReference type="PANTHER" id="PTHR43330:SF27">
    <property type="entry name" value="METHIONINE AMINOPEPTIDASE"/>
    <property type="match status" value="1"/>
</dbReference>
<comment type="function">
    <text evidence="1 6">Removes the N-terminal methionine from nascent proteins. The N-terminal methionine is often cleaved when the second residue in the primary sequence is small and uncharged (Met-Ala-, Cys, Gly, Pro, Ser, Thr, or Val). Requires deformylation of the N(alpha)-formylated initiator methionine before it can be hydrolyzed.</text>
</comment>
<dbReference type="InterPro" id="IPR000994">
    <property type="entry name" value="Pept_M24"/>
</dbReference>
<evidence type="ECO:0000256" key="4">
    <source>
        <dbReference type="ARBA" id="ARBA00022723"/>
    </source>
</evidence>